<dbReference type="Pfam" id="PF00144">
    <property type="entry name" value="Beta-lactamase"/>
    <property type="match status" value="1"/>
</dbReference>
<evidence type="ECO:0000313" key="2">
    <source>
        <dbReference type="EMBL" id="AGH44218.1"/>
    </source>
</evidence>
<dbReference type="SUPFAM" id="SSF56601">
    <property type="entry name" value="beta-lactamase/transpeptidase-like"/>
    <property type="match status" value="1"/>
</dbReference>
<sequence>MAITHSFKLLLTCVMILQLTACGKSSKVIPDPLPPIPPPVVVNYQDVIDDHISTDIPGIILLVETPQTRFIGSAGVSNLQTQQAMQVGDIIPTASVGKKMIALLAAQLADEGQLNLDDTLDTWLSESILSRIANSHQMTFRQLLNHTSGVFNYDEIDDGDAYIDLLLDAPEVLKTDIDFIELIFDHPGYFLPGEGYQYSNSGYSLAGLIMDEVLGEHHSVAMRNRFFNPLGMTATYYKGSEAFVGDFISGYLTTDDGDVIDTRPMLINTSQADSPVVSSVEDMATFLKALITDNSFANETVKSTLFGEDNLITQGANEKSGLGIDIATIDGHRVYAHAGLTFGYMAQNVYIEDTNTSIVLLFNCGNGGVNTCSTTFDGLIKTVLTNEL</sequence>
<accession>K7AIJ1</accession>
<dbReference type="RefSeq" id="WP_007643386.1">
    <property type="nucleotide sequence ID" value="NC_020514.1"/>
</dbReference>
<protein>
    <recommendedName>
        <fullName evidence="1">Beta-lactamase-related domain-containing protein</fullName>
    </recommendedName>
</protein>
<dbReference type="PATRIC" id="fig|1129794.4.peg.2086"/>
<dbReference type="PANTHER" id="PTHR46825">
    <property type="entry name" value="D-ALANYL-D-ALANINE-CARBOXYPEPTIDASE/ENDOPEPTIDASE AMPH"/>
    <property type="match status" value="1"/>
</dbReference>
<name>K7AIJ1_9ALTE</name>
<dbReference type="InterPro" id="IPR050491">
    <property type="entry name" value="AmpC-like"/>
</dbReference>
<dbReference type="PANTHER" id="PTHR46825:SF9">
    <property type="entry name" value="BETA-LACTAMASE-RELATED DOMAIN-CONTAINING PROTEIN"/>
    <property type="match status" value="1"/>
</dbReference>
<evidence type="ECO:0000259" key="1">
    <source>
        <dbReference type="Pfam" id="PF00144"/>
    </source>
</evidence>
<reference evidence="2 3" key="1">
    <citation type="journal article" date="2013" name="Genome Announc.">
        <title>Complete Genome Sequence of Glaciecola psychrophila Strain 170T.</title>
        <authorList>
            <person name="Yin J."/>
            <person name="Chen J."/>
            <person name="Liu G."/>
            <person name="Yu Y."/>
            <person name="Song L."/>
            <person name="Wang X."/>
            <person name="Qu X."/>
        </authorList>
    </citation>
    <scope>NUCLEOTIDE SEQUENCE [LARGE SCALE GENOMIC DNA]</scope>
    <source>
        <strain evidence="2 3">170</strain>
    </source>
</reference>
<dbReference type="AlphaFoldDB" id="K7AIJ1"/>
<keyword evidence="3" id="KW-1185">Reference proteome</keyword>
<dbReference type="InterPro" id="IPR012338">
    <property type="entry name" value="Beta-lactam/transpept-like"/>
</dbReference>
<dbReference type="KEGG" id="gps:C427_2109"/>
<proteinExistence type="predicted"/>
<dbReference type="STRING" id="1129794.C427_2109"/>
<dbReference type="OrthoDB" id="5638366at2"/>
<evidence type="ECO:0000313" key="3">
    <source>
        <dbReference type="Proteomes" id="UP000011864"/>
    </source>
</evidence>
<organism evidence="2 3">
    <name type="scientific">Paraglaciecola psychrophila 170</name>
    <dbReference type="NCBI Taxonomy" id="1129794"/>
    <lineage>
        <taxon>Bacteria</taxon>
        <taxon>Pseudomonadati</taxon>
        <taxon>Pseudomonadota</taxon>
        <taxon>Gammaproteobacteria</taxon>
        <taxon>Alteromonadales</taxon>
        <taxon>Alteromonadaceae</taxon>
        <taxon>Paraglaciecola</taxon>
    </lineage>
</organism>
<dbReference type="HOGENOM" id="CLU_020027_2_1_6"/>
<gene>
    <name evidence="2" type="ORF">C427_2109</name>
</gene>
<dbReference type="Proteomes" id="UP000011864">
    <property type="component" value="Chromosome"/>
</dbReference>
<dbReference type="EMBL" id="CP003837">
    <property type="protein sequence ID" value="AGH44218.1"/>
    <property type="molecule type" value="Genomic_DNA"/>
</dbReference>
<dbReference type="eggNOG" id="COG1680">
    <property type="taxonomic scope" value="Bacteria"/>
</dbReference>
<dbReference type="InterPro" id="IPR001466">
    <property type="entry name" value="Beta-lactam-related"/>
</dbReference>
<feature type="domain" description="Beta-lactamase-related" evidence="1">
    <location>
        <begin position="54"/>
        <end position="366"/>
    </location>
</feature>
<dbReference type="Gene3D" id="3.40.710.10">
    <property type="entry name" value="DD-peptidase/beta-lactamase superfamily"/>
    <property type="match status" value="1"/>
</dbReference>